<dbReference type="InterPro" id="IPR019734">
    <property type="entry name" value="TPR_rpt"/>
</dbReference>
<dbReference type="GO" id="GO:0097431">
    <property type="term" value="C:mitotic spindle pole"/>
    <property type="evidence" value="ECO:0007669"/>
    <property type="project" value="TreeGrafter"/>
</dbReference>
<dbReference type="SUPFAM" id="SSF48452">
    <property type="entry name" value="TPR-like"/>
    <property type="match status" value="1"/>
</dbReference>
<dbReference type="Gene3D" id="1.25.40.10">
    <property type="entry name" value="Tetratricopeptide repeat domain"/>
    <property type="match status" value="1"/>
</dbReference>
<evidence type="ECO:0000313" key="4">
    <source>
        <dbReference type="WBParaSite" id="MBELARI_LOCUS5082"/>
    </source>
</evidence>
<name>A0AAF3FDP7_9BILA</name>
<proteinExistence type="predicted"/>
<dbReference type="GO" id="GO:0005876">
    <property type="term" value="C:spindle microtubule"/>
    <property type="evidence" value="ECO:0007669"/>
    <property type="project" value="TreeGrafter"/>
</dbReference>
<dbReference type="InterPro" id="IPR011990">
    <property type="entry name" value="TPR-like_helical_dom_sf"/>
</dbReference>
<evidence type="ECO:0000256" key="2">
    <source>
        <dbReference type="SAM" id="MobiDB-lite"/>
    </source>
</evidence>
<keyword evidence="1" id="KW-0802">TPR repeat</keyword>
<dbReference type="Pfam" id="PF21033">
    <property type="entry name" value="RMD1-3"/>
    <property type="match status" value="1"/>
</dbReference>
<dbReference type="GO" id="GO:0008017">
    <property type="term" value="F:microtubule binding"/>
    <property type="evidence" value="ECO:0007669"/>
    <property type="project" value="TreeGrafter"/>
</dbReference>
<dbReference type="PANTHER" id="PTHR16056">
    <property type="entry name" value="REGULATOR OF MICROTUBULE DYNAMICS PROTEIN"/>
    <property type="match status" value="1"/>
</dbReference>
<keyword evidence="3" id="KW-1185">Reference proteome</keyword>
<sequence length="263" mass="29482">MSGCSSFSTASSSSCSSHSPTPSTANECDSFDMKMASIDTLIDDYEGEEAFKRLTEIQPTVDDNRWVAFSYRFAQACYIRFNQWSEEKKQAERLELIRRGLEAVERAYQLDKDHFDVLTQCAVLTGTLAENSGVKDKVKLGFQCKVYLDAALVKNPNHFALLHMRGRFLLQLAELSWVEKKAARVLFGKLPEASYDLALEDLLKADSNLPSAIDNLLYIGKSYKGKGDKKKAREYLNKVIALNAEDAVDAEQIAEAKLLLTKL</sequence>
<organism evidence="3 4">
    <name type="scientific">Mesorhabditis belari</name>
    <dbReference type="NCBI Taxonomy" id="2138241"/>
    <lineage>
        <taxon>Eukaryota</taxon>
        <taxon>Metazoa</taxon>
        <taxon>Ecdysozoa</taxon>
        <taxon>Nematoda</taxon>
        <taxon>Chromadorea</taxon>
        <taxon>Rhabditida</taxon>
        <taxon>Rhabditina</taxon>
        <taxon>Rhabditomorpha</taxon>
        <taxon>Rhabditoidea</taxon>
        <taxon>Rhabditidae</taxon>
        <taxon>Mesorhabditinae</taxon>
        <taxon>Mesorhabditis</taxon>
    </lineage>
</organism>
<protein>
    <submittedName>
        <fullName evidence="4">Tetratricopeptide repeat protein</fullName>
    </submittedName>
</protein>
<feature type="compositionally biased region" description="Low complexity" evidence="2">
    <location>
        <begin position="1"/>
        <end position="25"/>
    </location>
</feature>
<reference evidence="4" key="1">
    <citation type="submission" date="2024-02" db="UniProtKB">
        <authorList>
            <consortium name="WormBaseParasite"/>
        </authorList>
    </citation>
    <scope>IDENTIFICATION</scope>
</reference>
<dbReference type="InterPro" id="IPR049039">
    <property type="entry name" value="RMD1-3_a_helical_rpt"/>
</dbReference>
<feature type="repeat" description="TPR" evidence="1">
    <location>
        <begin position="213"/>
        <end position="246"/>
    </location>
</feature>
<dbReference type="GO" id="GO:0005739">
    <property type="term" value="C:mitochondrion"/>
    <property type="evidence" value="ECO:0007669"/>
    <property type="project" value="TreeGrafter"/>
</dbReference>
<dbReference type="PROSITE" id="PS50005">
    <property type="entry name" value="TPR"/>
    <property type="match status" value="1"/>
</dbReference>
<dbReference type="AlphaFoldDB" id="A0AAF3FDP7"/>
<evidence type="ECO:0000313" key="3">
    <source>
        <dbReference type="Proteomes" id="UP000887575"/>
    </source>
</evidence>
<dbReference type="PANTHER" id="PTHR16056:SF36">
    <property type="entry name" value="TETRATRICOPEPTIDE REPEAT PROTEIN"/>
    <property type="match status" value="1"/>
</dbReference>
<dbReference type="Proteomes" id="UP000887575">
    <property type="component" value="Unassembled WGS sequence"/>
</dbReference>
<accession>A0AAF3FDP7</accession>
<dbReference type="WBParaSite" id="MBELARI_LOCUS5082">
    <property type="protein sequence ID" value="MBELARI_LOCUS5082"/>
    <property type="gene ID" value="MBELARI_LOCUS5082"/>
</dbReference>
<feature type="region of interest" description="Disordered" evidence="2">
    <location>
        <begin position="1"/>
        <end position="26"/>
    </location>
</feature>
<evidence type="ECO:0000256" key="1">
    <source>
        <dbReference type="PROSITE-ProRule" id="PRU00339"/>
    </source>
</evidence>